<proteinExistence type="predicted"/>
<evidence type="ECO:0008006" key="4">
    <source>
        <dbReference type="Google" id="ProtNLM"/>
    </source>
</evidence>
<feature type="transmembrane region" description="Helical" evidence="1">
    <location>
        <begin position="29"/>
        <end position="49"/>
    </location>
</feature>
<keyword evidence="1" id="KW-0812">Transmembrane</keyword>
<comment type="caution">
    <text evidence="2">The sequence shown here is derived from an EMBL/GenBank/DDBJ whole genome shotgun (WGS) entry which is preliminary data.</text>
</comment>
<feature type="transmembrane region" description="Helical" evidence="1">
    <location>
        <begin position="61"/>
        <end position="80"/>
    </location>
</feature>
<keyword evidence="1" id="KW-0472">Membrane</keyword>
<feature type="transmembrane region" description="Helical" evidence="1">
    <location>
        <begin position="189"/>
        <end position="208"/>
    </location>
</feature>
<feature type="transmembrane region" description="Helical" evidence="1">
    <location>
        <begin position="139"/>
        <end position="157"/>
    </location>
</feature>
<keyword evidence="3" id="KW-1185">Reference proteome</keyword>
<feature type="transmembrane region" description="Helical" evidence="1">
    <location>
        <begin position="116"/>
        <end position="133"/>
    </location>
</feature>
<feature type="transmembrane region" description="Helical" evidence="1">
    <location>
        <begin position="419"/>
        <end position="437"/>
    </location>
</feature>
<keyword evidence="1" id="KW-1133">Transmembrane helix</keyword>
<organism evidence="2 3">
    <name type="scientific">Chitinophaga hostae</name>
    <dbReference type="NCBI Taxonomy" id="2831022"/>
    <lineage>
        <taxon>Bacteria</taxon>
        <taxon>Pseudomonadati</taxon>
        <taxon>Bacteroidota</taxon>
        <taxon>Chitinophagia</taxon>
        <taxon>Chitinophagales</taxon>
        <taxon>Chitinophagaceae</taxon>
        <taxon>Chitinophaga</taxon>
    </lineage>
</organism>
<reference evidence="2 3" key="1">
    <citation type="submission" date="2021-04" db="EMBL/GenBank/DDBJ databases">
        <title>Chitinophaga sp. nov., isolated from the rhizosphere soil.</title>
        <authorList>
            <person name="He S."/>
        </authorList>
    </citation>
    <scope>NUCLEOTIDE SEQUENCE [LARGE SCALE GENOMIC DNA]</scope>
    <source>
        <strain evidence="2 3">2R12</strain>
    </source>
</reference>
<dbReference type="RefSeq" id="WP_211976518.1">
    <property type="nucleotide sequence ID" value="NZ_CBFHAM010000067.1"/>
</dbReference>
<dbReference type="Proteomes" id="UP000676386">
    <property type="component" value="Unassembled WGS sequence"/>
</dbReference>
<feature type="transmembrane region" description="Helical" evidence="1">
    <location>
        <begin position="281"/>
        <end position="305"/>
    </location>
</feature>
<gene>
    <name evidence="2" type="ORF">KE626_28760</name>
</gene>
<sequence>MKLFTFLLKKRTAAYFSLSGNWKEQLGDLLLAVLLLVSAVALAVLHNYAIQHPAGKFDAALLFHAVKLTVLVSPLILKLFPSFSMKRTFIGAEYPLSKNMVAALDLLALSLYRTRYAIYVLYIAVYACIASHVNSADVLSLFLLLATGILSAENIINAVSWRKYFYLLLVLLAAAGQYLITAARYSAAWNLPLSVLVVILNVTLYFFYYERSYESSAGDERASSATSSAGQPVSRNLHWVLVLRNRAVVTVLLIGIGFKLLIVSNFLFLKGGNLYMVMDKVPFILCLIIPIILFSYVYNNIWGYFYSVALNNLIIQASPQRYVKMYLELLFPALITDIVLTFVCLGIAHMIEWKIAATYLVFAFFSITIGIISSFSKYFPVPAAFDFNRFRAKTSRRYTLAQLLPAMAAGFLYNMPLYLYVLLGIILLAGIGLWIYISRNLYDFSLRLKKDFFNA</sequence>
<evidence type="ECO:0000313" key="3">
    <source>
        <dbReference type="Proteomes" id="UP000676386"/>
    </source>
</evidence>
<feature type="transmembrane region" description="Helical" evidence="1">
    <location>
        <begin position="164"/>
        <end position="183"/>
    </location>
</feature>
<feature type="transmembrane region" description="Helical" evidence="1">
    <location>
        <begin position="357"/>
        <end position="376"/>
    </location>
</feature>
<evidence type="ECO:0000256" key="1">
    <source>
        <dbReference type="SAM" id="Phobius"/>
    </source>
</evidence>
<accession>A0ABS5J8C9</accession>
<feature type="transmembrane region" description="Helical" evidence="1">
    <location>
        <begin position="326"/>
        <end position="351"/>
    </location>
</feature>
<dbReference type="EMBL" id="JAGTXB010000021">
    <property type="protein sequence ID" value="MBS0031356.1"/>
    <property type="molecule type" value="Genomic_DNA"/>
</dbReference>
<feature type="transmembrane region" description="Helical" evidence="1">
    <location>
        <begin position="247"/>
        <end position="269"/>
    </location>
</feature>
<evidence type="ECO:0000313" key="2">
    <source>
        <dbReference type="EMBL" id="MBS0031356.1"/>
    </source>
</evidence>
<name>A0ABS5J8C9_9BACT</name>
<protein>
    <recommendedName>
        <fullName evidence="4">ABC-2 type transport system permease protein</fullName>
    </recommendedName>
</protein>